<dbReference type="InterPro" id="IPR012337">
    <property type="entry name" value="RNaseH-like_sf"/>
</dbReference>
<dbReference type="InterPro" id="IPR002156">
    <property type="entry name" value="RNaseH_domain"/>
</dbReference>
<feature type="domain" description="RNase H type-1" evidence="2">
    <location>
        <begin position="1013"/>
        <end position="1143"/>
    </location>
</feature>
<evidence type="ECO:0000313" key="3">
    <source>
        <dbReference type="EMBL" id="CAL1380726.1"/>
    </source>
</evidence>
<dbReference type="Pfam" id="PF00078">
    <property type="entry name" value="RVT_1"/>
    <property type="match status" value="1"/>
</dbReference>
<dbReference type="EMBL" id="OZ034817">
    <property type="protein sequence ID" value="CAL1380726.1"/>
    <property type="molecule type" value="Genomic_DNA"/>
</dbReference>
<dbReference type="SUPFAM" id="SSF53098">
    <property type="entry name" value="Ribonuclease H-like"/>
    <property type="match status" value="1"/>
</dbReference>
<sequence length="1180" mass="135230">MCNDKWNCSFPSTVVRHLQKFHSDHLPILTRYSVLSHHTADTEPFRFEAAWLLHPQFKDFVQASWNKDSAFQETLSDLVGKLQQWKTEVFGSTFPKKRRLVARLQGVTDRLANSFNPGLMKLQIKLEKELDLTIAQEELYWYQRANEKWVKFGEQNTSYFHQQATRRRRRNKILALRNGSGDWIEDQDALKNLVVQFYESVYTQEEEVYEDLMPKGCFPRLQQSELMQLLHPFCIQDFHKSIFEMKPMSAPGPDGFQAVFYQNFWALVGKNLTGMATHFFETGNIPEEVFDSIVILIPKVAHPETPAQFRPISLNNVVLKAITKAIANRLKPLMPKLVAPTQSGFIKGRQTNDNIILLQETLHTLRSKKGKKGGLVIKIDLEKAYDRLHWSFLRDTLGEIGLPSTWINRIMTCVEKNKMRISWNGELTSTFRPSRGVRQGDPLSPFLFVLCMERLAHRIEQAVDEKRWKPISLAKNGPRLSHLFFADDLILFAEAEGGQIDVIRSCLQDFCSSSGQKVNLSKSAIYVSPNVHRDKAQRLSSRAGITLTDDLGKYLGLKAINGRITKGRYQELILKIQQKLATWKANHLSVAARITLVKSVASSMAIYPMFTERLPACVCSSLDRLNRQFVWGEEDGKTKFHPIAWEQMTKPRHQGGVGIRPTRLANQAMLAKGAWKLATGDQALWAKVMRSKYGGTRQGLQVINKRKGSSFAWNSYAQTANLLRKGAAFNVKNGRKTKFWTDVWVLQVPLMEVTTTEIPYGVEYKTVADYWEANSGWKVQDFQAYLPQEIVDKIRSIMLDPLSQEEDRLFWKLSANGIFNTSSAYLAGSPDQSNQNHMDWRKIWRLQCPERVRWFTWLAAKGRLSTNSVRQFRHLTTDDKCPLCSDTVETNLHCLRDCTVSRKIWEKMIAAQDQARFFSLEQTSWFRMNLKGVFGGTDAEVWPSRFALTCWYVWKYRNDYIFQGKKLAESSLINYVISKTKDWLDTWDRANHNLASIEKPLREDRLIGWNAPSAGWRKMNTDGASQGSSGLATAGGVLRDSDGDWLGGFCCKIGTGSAILAELWGIHQGLIMAWKQGTQFLILETDSKLAIDLIRNREDPAHPHSTILAAIRRLLSQNWVVQLVHTYREGNRVADWLSKHSLVYPFGTCELTSPPRELERLLREDIIGVSFSRRVILSRD</sequence>
<dbReference type="PANTHER" id="PTHR31635">
    <property type="entry name" value="REVERSE TRANSCRIPTASE DOMAIN-CONTAINING PROTEIN-RELATED"/>
    <property type="match status" value="1"/>
</dbReference>
<evidence type="ECO:0000259" key="2">
    <source>
        <dbReference type="PROSITE" id="PS50879"/>
    </source>
</evidence>
<organism evidence="3 4">
    <name type="scientific">Linum trigynum</name>
    <dbReference type="NCBI Taxonomy" id="586398"/>
    <lineage>
        <taxon>Eukaryota</taxon>
        <taxon>Viridiplantae</taxon>
        <taxon>Streptophyta</taxon>
        <taxon>Embryophyta</taxon>
        <taxon>Tracheophyta</taxon>
        <taxon>Spermatophyta</taxon>
        <taxon>Magnoliopsida</taxon>
        <taxon>eudicotyledons</taxon>
        <taxon>Gunneridae</taxon>
        <taxon>Pentapetalae</taxon>
        <taxon>rosids</taxon>
        <taxon>fabids</taxon>
        <taxon>Malpighiales</taxon>
        <taxon>Linaceae</taxon>
        <taxon>Linum</taxon>
    </lineage>
</organism>
<gene>
    <name evidence="3" type="ORF">LTRI10_LOCUS22152</name>
</gene>
<dbReference type="PROSITE" id="PS50879">
    <property type="entry name" value="RNASE_H_1"/>
    <property type="match status" value="1"/>
</dbReference>
<dbReference type="SUPFAM" id="SSF56672">
    <property type="entry name" value="DNA/RNA polymerases"/>
    <property type="match status" value="1"/>
</dbReference>
<dbReference type="InterPro" id="IPR036397">
    <property type="entry name" value="RNaseH_sf"/>
</dbReference>
<reference evidence="3 4" key="1">
    <citation type="submission" date="2024-04" db="EMBL/GenBank/DDBJ databases">
        <authorList>
            <person name="Fracassetti M."/>
        </authorList>
    </citation>
    <scope>NUCLEOTIDE SEQUENCE [LARGE SCALE GENOMIC DNA]</scope>
</reference>
<dbReference type="InterPro" id="IPR044730">
    <property type="entry name" value="RNase_H-like_dom_plant"/>
</dbReference>
<dbReference type="PROSITE" id="PS50878">
    <property type="entry name" value="RT_POL"/>
    <property type="match status" value="1"/>
</dbReference>
<protein>
    <recommendedName>
        <fullName evidence="5">Reverse transcriptase domain-containing protein</fullName>
    </recommendedName>
</protein>
<feature type="domain" description="Reverse transcriptase" evidence="1">
    <location>
        <begin position="278"/>
        <end position="547"/>
    </location>
</feature>
<dbReference type="InterPro" id="IPR043502">
    <property type="entry name" value="DNA/RNA_pol_sf"/>
</dbReference>
<evidence type="ECO:0000313" key="4">
    <source>
        <dbReference type="Proteomes" id="UP001497516"/>
    </source>
</evidence>
<dbReference type="InterPro" id="IPR000477">
    <property type="entry name" value="RT_dom"/>
</dbReference>
<dbReference type="Pfam" id="PF13456">
    <property type="entry name" value="RVT_3"/>
    <property type="match status" value="1"/>
</dbReference>
<dbReference type="Pfam" id="PF13966">
    <property type="entry name" value="zf-RVT"/>
    <property type="match status" value="1"/>
</dbReference>
<dbReference type="GO" id="GO:0004523">
    <property type="term" value="F:RNA-DNA hybrid ribonuclease activity"/>
    <property type="evidence" value="ECO:0007669"/>
    <property type="project" value="InterPro"/>
</dbReference>
<dbReference type="AlphaFoldDB" id="A0AAV2E4D2"/>
<dbReference type="CDD" id="cd01650">
    <property type="entry name" value="RT_nLTR_like"/>
    <property type="match status" value="1"/>
</dbReference>
<dbReference type="GO" id="GO:0003676">
    <property type="term" value="F:nucleic acid binding"/>
    <property type="evidence" value="ECO:0007669"/>
    <property type="project" value="InterPro"/>
</dbReference>
<dbReference type="CDD" id="cd06222">
    <property type="entry name" value="RNase_H_like"/>
    <property type="match status" value="1"/>
</dbReference>
<name>A0AAV2E4D2_9ROSI</name>
<dbReference type="Gene3D" id="3.30.420.10">
    <property type="entry name" value="Ribonuclease H-like superfamily/Ribonuclease H"/>
    <property type="match status" value="1"/>
</dbReference>
<keyword evidence="4" id="KW-1185">Reference proteome</keyword>
<dbReference type="InterPro" id="IPR026960">
    <property type="entry name" value="RVT-Znf"/>
</dbReference>
<proteinExistence type="predicted"/>
<accession>A0AAV2E4D2</accession>
<dbReference type="PANTHER" id="PTHR31635:SF196">
    <property type="entry name" value="REVERSE TRANSCRIPTASE DOMAIN-CONTAINING PROTEIN-RELATED"/>
    <property type="match status" value="1"/>
</dbReference>
<dbReference type="Proteomes" id="UP001497516">
    <property type="component" value="Chromosome 4"/>
</dbReference>
<evidence type="ECO:0000259" key="1">
    <source>
        <dbReference type="PROSITE" id="PS50878"/>
    </source>
</evidence>
<evidence type="ECO:0008006" key="5">
    <source>
        <dbReference type="Google" id="ProtNLM"/>
    </source>
</evidence>